<accession>A0A3S0PNE4</accession>
<keyword evidence="1" id="KW-1133">Transmembrane helix</keyword>
<dbReference type="OrthoDB" id="2968903at2"/>
<organism evidence="2 3">
    <name type="scientific">Dyella choica</name>
    <dbReference type="NCBI Taxonomy" id="1927959"/>
    <lineage>
        <taxon>Bacteria</taxon>
        <taxon>Pseudomonadati</taxon>
        <taxon>Pseudomonadota</taxon>
        <taxon>Gammaproteobacteria</taxon>
        <taxon>Lysobacterales</taxon>
        <taxon>Rhodanobacteraceae</taxon>
        <taxon>Dyella</taxon>
    </lineage>
</organism>
<dbReference type="AlphaFoldDB" id="A0A3S0PNE4"/>
<reference evidence="2 3" key="1">
    <citation type="submission" date="2018-12" db="EMBL/GenBank/DDBJ databases">
        <title>Dyella dinghuensis sp. nov. DHOA06 and Dyella choica sp. nov. 4M-K27, isolated from forest soil.</title>
        <authorList>
            <person name="Qiu L.-H."/>
            <person name="Gao Z.-H."/>
        </authorList>
    </citation>
    <scope>NUCLEOTIDE SEQUENCE [LARGE SCALE GENOMIC DNA]</scope>
    <source>
        <strain evidence="2 3">4M-K27</strain>
    </source>
</reference>
<keyword evidence="1" id="KW-0812">Transmembrane</keyword>
<comment type="caution">
    <text evidence="2">The sequence shown here is derived from an EMBL/GenBank/DDBJ whole genome shotgun (WGS) entry which is preliminary data.</text>
</comment>
<evidence type="ECO:0000313" key="2">
    <source>
        <dbReference type="EMBL" id="RUL77489.1"/>
    </source>
</evidence>
<gene>
    <name evidence="2" type="ORF">EKH80_06250</name>
</gene>
<feature type="transmembrane region" description="Helical" evidence="1">
    <location>
        <begin position="51"/>
        <end position="73"/>
    </location>
</feature>
<name>A0A3S0PNE4_9GAMM</name>
<keyword evidence="1" id="KW-0472">Membrane</keyword>
<sequence>MSRSDPVRTRYFTPLTRAELASDVLFYTGAALSIVVLLVDKTLRPTLHGSLMTVFAVSVAALFIITMVIRLYFAPRAADHRARDFVSSVYNVKLTHALTDGYYNNTLRTSEARLAAQVLENTHFSKAIVLAMVKDERIKVGIYATAWLITLLNRQASLDFILVGSQVVLSEQILSKWLRMEWLRSRCEAIYNDVYALFQSRPSEDTFNARALEAFGKYESAKANAAVTLSERIFQKQNNDLSSEWSDIKLALRMEQNP</sequence>
<keyword evidence="3" id="KW-1185">Reference proteome</keyword>
<evidence type="ECO:0000256" key="1">
    <source>
        <dbReference type="SAM" id="Phobius"/>
    </source>
</evidence>
<evidence type="ECO:0000313" key="3">
    <source>
        <dbReference type="Proteomes" id="UP000274358"/>
    </source>
</evidence>
<dbReference type="RefSeq" id="WP_126683884.1">
    <property type="nucleotide sequence ID" value="NZ_RYYV01000004.1"/>
</dbReference>
<proteinExistence type="predicted"/>
<feature type="transmembrane region" description="Helical" evidence="1">
    <location>
        <begin position="20"/>
        <end position="39"/>
    </location>
</feature>
<dbReference type="EMBL" id="RYYV01000004">
    <property type="protein sequence ID" value="RUL77489.1"/>
    <property type="molecule type" value="Genomic_DNA"/>
</dbReference>
<protein>
    <submittedName>
        <fullName evidence="2">Uncharacterized protein</fullName>
    </submittedName>
</protein>
<dbReference type="Proteomes" id="UP000274358">
    <property type="component" value="Unassembled WGS sequence"/>
</dbReference>